<comment type="cofactor">
    <cofactor evidence="10">
        <name>[4Fe-4S] cluster</name>
        <dbReference type="ChEBI" id="CHEBI:49883"/>
    </cofactor>
    <text evidence="10">Binds 1 [4Fe-4S] cluster. The cluster is coordinated with 3 cysteines and an exchangeable S-adenosyl-L-methionine.</text>
</comment>
<dbReference type="CDD" id="cd01335">
    <property type="entry name" value="Radical_SAM"/>
    <property type="match status" value="1"/>
</dbReference>
<dbReference type="InterPro" id="IPR013785">
    <property type="entry name" value="Aldolase_TIM"/>
</dbReference>
<evidence type="ECO:0000256" key="1">
    <source>
        <dbReference type="ARBA" id="ARBA00003141"/>
    </source>
</evidence>
<dbReference type="Gene3D" id="3.20.20.70">
    <property type="entry name" value="Aldolase class I"/>
    <property type="match status" value="1"/>
</dbReference>
<evidence type="ECO:0000256" key="9">
    <source>
        <dbReference type="ARBA" id="ARBA00023014"/>
    </source>
</evidence>
<evidence type="ECO:0000313" key="13">
    <source>
        <dbReference type="Proteomes" id="UP001464378"/>
    </source>
</evidence>
<comment type="catalytic activity">
    <reaction evidence="10">
        <text>glycyl-[formate C-acetyltransferase] + reduced [flavodoxin] + S-adenosyl-L-methionine = glycin-2-yl radical-[formate C-acetyltransferase] + semiquinone [flavodoxin] + 5'-deoxyadenosine + L-methionine + H(+)</text>
        <dbReference type="Rhea" id="RHEA:19225"/>
        <dbReference type="Rhea" id="RHEA-COMP:10622"/>
        <dbReference type="Rhea" id="RHEA-COMP:12190"/>
        <dbReference type="Rhea" id="RHEA-COMP:12191"/>
        <dbReference type="Rhea" id="RHEA-COMP:14480"/>
        <dbReference type="ChEBI" id="CHEBI:15378"/>
        <dbReference type="ChEBI" id="CHEBI:17319"/>
        <dbReference type="ChEBI" id="CHEBI:29947"/>
        <dbReference type="ChEBI" id="CHEBI:32722"/>
        <dbReference type="ChEBI" id="CHEBI:57618"/>
        <dbReference type="ChEBI" id="CHEBI:57844"/>
        <dbReference type="ChEBI" id="CHEBI:59789"/>
        <dbReference type="ChEBI" id="CHEBI:140311"/>
        <dbReference type="EC" id="1.97.1.4"/>
    </reaction>
</comment>
<dbReference type="InterPro" id="IPR058240">
    <property type="entry name" value="rSAM_sf"/>
</dbReference>
<dbReference type="NCBIfam" id="TIGR02493">
    <property type="entry name" value="PFLA"/>
    <property type="match status" value="1"/>
</dbReference>
<comment type="caution">
    <text evidence="12">The sequence shown here is derived from an EMBL/GenBank/DDBJ whole genome shotgun (WGS) entry which is preliminary data.</text>
</comment>
<dbReference type="EMBL" id="JBBMFK010000004">
    <property type="protein sequence ID" value="MEQ2442515.1"/>
    <property type="molecule type" value="Genomic_DNA"/>
</dbReference>
<evidence type="ECO:0000256" key="5">
    <source>
        <dbReference type="ARBA" id="ARBA00022691"/>
    </source>
</evidence>
<keyword evidence="12" id="KW-0670">Pyruvate</keyword>
<accession>A0ABV1E6Z5</accession>
<dbReference type="RefSeq" id="WP_349231017.1">
    <property type="nucleotide sequence ID" value="NZ_JBBMFK010000004.1"/>
</dbReference>
<keyword evidence="4 10" id="KW-0004">4Fe-4S</keyword>
<comment type="subcellular location">
    <subcellularLocation>
        <location evidence="10">Cytoplasm</location>
    </subcellularLocation>
</comment>
<dbReference type="PANTHER" id="PTHR30352:SF5">
    <property type="entry name" value="PYRUVATE FORMATE-LYASE 1-ACTIVATING ENZYME"/>
    <property type="match status" value="1"/>
</dbReference>
<proteinExistence type="inferred from homology"/>
<evidence type="ECO:0000256" key="10">
    <source>
        <dbReference type="RuleBase" id="RU362053"/>
    </source>
</evidence>
<dbReference type="InterPro" id="IPR007197">
    <property type="entry name" value="rSAM"/>
</dbReference>
<evidence type="ECO:0000313" key="12">
    <source>
        <dbReference type="EMBL" id="MEQ2442515.1"/>
    </source>
</evidence>
<evidence type="ECO:0000256" key="4">
    <source>
        <dbReference type="ARBA" id="ARBA00022485"/>
    </source>
</evidence>
<dbReference type="InterPro" id="IPR034457">
    <property type="entry name" value="Organic_radical-activating"/>
</dbReference>
<comment type="function">
    <text evidence="1 10">Activation of pyruvate formate-lyase under anaerobic conditions by generation of an organic free radical, using S-adenosylmethionine and reduced flavodoxin as cosubstrates to produce 5'-deoxy-adenosine.</text>
</comment>
<keyword evidence="10" id="KW-0963">Cytoplasm</keyword>
<evidence type="ECO:0000256" key="8">
    <source>
        <dbReference type="ARBA" id="ARBA00023004"/>
    </source>
</evidence>
<dbReference type="SUPFAM" id="SSF102114">
    <property type="entry name" value="Radical SAM enzymes"/>
    <property type="match status" value="1"/>
</dbReference>
<dbReference type="InterPro" id="IPR012839">
    <property type="entry name" value="Organic_radical_activase"/>
</dbReference>
<evidence type="ECO:0000259" key="11">
    <source>
        <dbReference type="PROSITE" id="PS51918"/>
    </source>
</evidence>
<dbReference type="Pfam" id="PF04055">
    <property type="entry name" value="Radical_SAM"/>
    <property type="match status" value="1"/>
</dbReference>
<dbReference type="PROSITE" id="PS01087">
    <property type="entry name" value="RADICAL_ACTIVATING"/>
    <property type="match status" value="1"/>
</dbReference>
<comment type="similarity">
    <text evidence="2 10">Belongs to the organic radical-activating enzymes family.</text>
</comment>
<dbReference type="Proteomes" id="UP001464378">
    <property type="component" value="Unassembled WGS sequence"/>
</dbReference>
<evidence type="ECO:0000256" key="7">
    <source>
        <dbReference type="ARBA" id="ARBA00023002"/>
    </source>
</evidence>
<dbReference type="InterPro" id="IPR001989">
    <property type="entry name" value="Radical_activat_CS"/>
</dbReference>
<dbReference type="SFLD" id="SFLDS00029">
    <property type="entry name" value="Radical_SAM"/>
    <property type="match status" value="1"/>
</dbReference>
<organism evidence="12 13">
    <name type="scientific">Pseudoflavonifractor intestinihominis</name>
    <dbReference type="NCBI Taxonomy" id="3133171"/>
    <lineage>
        <taxon>Bacteria</taxon>
        <taxon>Bacillati</taxon>
        <taxon>Bacillota</taxon>
        <taxon>Clostridia</taxon>
        <taxon>Eubacteriales</taxon>
        <taxon>Oscillospiraceae</taxon>
        <taxon>Pseudoflavonifractor</taxon>
    </lineage>
</organism>
<gene>
    <name evidence="12" type="primary">pflA</name>
    <name evidence="12" type="ORF">WMO64_03425</name>
</gene>
<protein>
    <recommendedName>
        <fullName evidence="3 10">Pyruvate formate-lyase-activating enzyme</fullName>
        <ecNumber evidence="10">1.97.1.4</ecNumber>
    </recommendedName>
</protein>
<feature type="domain" description="Radical SAM core" evidence="11">
    <location>
        <begin position="18"/>
        <end position="242"/>
    </location>
</feature>
<evidence type="ECO:0000256" key="2">
    <source>
        <dbReference type="ARBA" id="ARBA00009777"/>
    </source>
</evidence>
<dbReference type="PIRSF" id="PIRSF000371">
    <property type="entry name" value="PFL_act_enz"/>
    <property type="match status" value="1"/>
</dbReference>
<name>A0ABV1E6Z5_9FIRM</name>
<keyword evidence="13" id="KW-1185">Reference proteome</keyword>
<dbReference type="PROSITE" id="PS51918">
    <property type="entry name" value="RADICAL_SAM"/>
    <property type="match status" value="1"/>
</dbReference>
<dbReference type="EC" id="1.97.1.4" evidence="10"/>
<keyword evidence="8 10" id="KW-0408">Iron</keyword>
<dbReference type="PANTHER" id="PTHR30352">
    <property type="entry name" value="PYRUVATE FORMATE-LYASE-ACTIVATING ENZYME"/>
    <property type="match status" value="1"/>
</dbReference>
<evidence type="ECO:0000256" key="3">
    <source>
        <dbReference type="ARBA" id="ARBA00021356"/>
    </source>
</evidence>
<keyword evidence="9 10" id="KW-0411">Iron-sulfur</keyword>
<evidence type="ECO:0000256" key="6">
    <source>
        <dbReference type="ARBA" id="ARBA00022723"/>
    </source>
</evidence>
<sequence>MRACNTGRIHSVESFGTVDGPGVRFVVFFQGCPMRCLYCHNPDTWATEGGTEMTVDELLAAYERNKGFYRRGGITATGGEPLLQLPFLTALFTAAKERGIHTCLDTSGIVYRPERQGEFDALFAVTDLVLLDVKHAIPEGHRNLTGHGQAPVLSFARALDRAKVPMVVRHVVVPGLTDTPQELKALGRLLAPFRNLKGLEVLPYHTMGAAKYEALGIPYLLSGVPAMDKDKARAARDTILAELRQARSEMRK</sequence>
<keyword evidence="5 10" id="KW-0949">S-adenosyl-L-methionine</keyword>
<keyword evidence="7 10" id="KW-0560">Oxidoreductase</keyword>
<keyword evidence="6 10" id="KW-0479">Metal-binding</keyword>
<dbReference type="InterPro" id="IPR012838">
    <property type="entry name" value="PFL1_activating"/>
</dbReference>
<reference evidence="12 13" key="1">
    <citation type="submission" date="2024-03" db="EMBL/GenBank/DDBJ databases">
        <title>Human intestinal bacterial collection.</title>
        <authorList>
            <person name="Pauvert C."/>
            <person name="Hitch T.C.A."/>
            <person name="Clavel T."/>
        </authorList>
    </citation>
    <scope>NUCLEOTIDE SEQUENCE [LARGE SCALE GENOMIC DNA]</scope>
    <source>
        <strain evidence="12 13">CLA-AP-H29</strain>
    </source>
</reference>
<dbReference type="SFLD" id="SFLDG01066">
    <property type="entry name" value="organic_radical-activating_enz"/>
    <property type="match status" value="1"/>
</dbReference>
<dbReference type="GO" id="GO:0043365">
    <property type="term" value="F:[formate-C-acetyltransferase]-activating enzyme activity"/>
    <property type="evidence" value="ECO:0007669"/>
    <property type="project" value="UniProtKB-EC"/>
</dbReference>